<proteinExistence type="predicted"/>
<dbReference type="PANTHER" id="PTHR30055:SF226">
    <property type="entry name" value="HTH-TYPE TRANSCRIPTIONAL REGULATOR PKSA"/>
    <property type="match status" value="1"/>
</dbReference>
<dbReference type="InterPro" id="IPR050109">
    <property type="entry name" value="HTH-type_TetR-like_transc_reg"/>
</dbReference>
<evidence type="ECO:0000256" key="2">
    <source>
        <dbReference type="PROSITE-ProRule" id="PRU00335"/>
    </source>
</evidence>
<dbReference type="Proteomes" id="UP000252187">
    <property type="component" value="Unassembled WGS sequence"/>
</dbReference>
<keyword evidence="1 2" id="KW-0238">DNA-binding</keyword>
<dbReference type="GO" id="GO:0003700">
    <property type="term" value="F:DNA-binding transcription factor activity"/>
    <property type="evidence" value="ECO:0007669"/>
    <property type="project" value="TreeGrafter"/>
</dbReference>
<accession>A0A365P754</accession>
<reference evidence="5 6" key="1">
    <citation type="submission" date="2018-06" db="EMBL/GenBank/DDBJ databases">
        <title>Whole genome sequencing of four bacterial strains from South Shetland trench revealing bio-synthetic gene clusters.</title>
        <authorList>
            <person name="Abdel-Mageed W.M."/>
            <person name="Lehri B."/>
            <person name="Jarmusch S.A."/>
            <person name="Miranda K."/>
            <person name="Goodfellow M."/>
            <person name="Jaspars M."/>
            <person name="Karlyshev A.V."/>
        </authorList>
    </citation>
    <scope>NUCLEOTIDE SEQUENCE [LARGE SCALE GENOMIC DNA]</scope>
    <source>
        <strain evidence="5 6">SST1</strain>
    </source>
</reference>
<dbReference type="InterPro" id="IPR009057">
    <property type="entry name" value="Homeodomain-like_sf"/>
</dbReference>
<dbReference type="SUPFAM" id="SSF46689">
    <property type="entry name" value="Homeodomain-like"/>
    <property type="match status" value="1"/>
</dbReference>
<dbReference type="PANTHER" id="PTHR30055">
    <property type="entry name" value="HTH-TYPE TRANSCRIPTIONAL REGULATOR RUTR"/>
    <property type="match status" value="1"/>
</dbReference>
<dbReference type="Proteomes" id="UP001172702">
    <property type="component" value="Unassembled WGS sequence"/>
</dbReference>
<name>A0A365P754_9ACTN</name>
<evidence type="ECO:0000313" key="4">
    <source>
        <dbReference type="EMBL" id="MDN4507681.1"/>
    </source>
</evidence>
<dbReference type="RefSeq" id="WP_069389038.1">
    <property type="nucleotide sequence ID" value="NZ_JAPWIO010000033.1"/>
</dbReference>
<organism evidence="5 6">
    <name type="scientific">Dietzia maris</name>
    <dbReference type="NCBI Taxonomy" id="37915"/>
    <lineage>
        <taxon>Bacteria</taxon>
        <taxon>Bacillati</taxon>
        <taxon>Actinomycetota</taxon>
        <taxon>Actinomycetes</taxon>
        <taxon>Mycobacteriales</taxon>
        <taxon>Dietziaceae</taxon>
        <taxon>Dietzia</taxon>
    </lineage>
</organism>
<dbReference type="InterPro" id="IPR001647">
    <property type="entry name" value="HTH_TetR"/>
</dbReference>
<evidence type="ECO:0000313" key="7">
    <source>
        <dbReference type="Proteomes" id="UP001172702"/>
    </source>
</evidence>
<evidence type="ECO:0000256" key="1">
    <source>
        <dbReference type="ARBA" id="ARBA00023125"/>
    </source>
</evidence>
<dbReference type="AlphaFoldDB" id="A0A365P754"/>
<feature type="DNA-binding region" description="H-T-H motif" evidence="2">
    <location>
        <begin position="36"/>
        <end position="55"/>
    </location>
</feature>
<dbReference type="EMBL" id="JAUHTB010000033">
    <property type="protein sequence ID" value="MDN4507681.1"/>
    <property type="molecule type" value="Genomic_DNA"/>
</dbReference>
<protein>
    <submittedName>
        <fullName evidence="5">TetR/AcrR family transcriptional regulator</fullName>
    </submittedName>
</protein>
<gene>
    <name evidence="5" type="ORF">DQ226_15340</name>
    <name evidence="4" type="ORF">QYF62_16710</name>
</gene>
<dbReference type="Pfam" id="PF00440">
    <property type="entry name" value="TetR_N"/>
    <property type="match status" value="1"/>
</dbReference>
<dbReference type="Gene3D" id="1.10.357.10">
    <property type="entry name" value="Tetracycline Repressor, domain 2"/>
    <property type="match status" value="1"/>
</dbReference>
<dbReference type="PROSITE" id="PS50977">
    <property type="entry name" value="HTH_TETR_2"/>
    <property type="match status" value="1"/>
</dbReference>
<reference evidence="4 7" key="2">
    <citation type="submission" date="2023-07" db="EMBL/GenBank/DDBJ databases">
        <title>Strategy for survival of the halotoleranting strain Dietzia MX2 from the Yakshinskoe mineral salts deposit.</title>
        <authorList>
            <person name="Kharitonova M.A."/>
            <person name="Kupriyanova-Ashina F.G."/>
            <person name="Shakirov T.R."/>
            <person name="Vafina M.S."/>
            <person name="Ilinskaya O.N."/>
        </authorList>
    </citation>
    <scope>NUCLEOTIDE SEQUENCE [LARGE SCALE GENOMIC DNA]</scope>
    <source>
        <strain evidence="4 7">MX2</strain>
    </source>
</reference>
<evidence type="ECO:0000313" key="6">
    <source>
        <dbReference type="Proteomes" id="UP000252187"/>
    </source>
</evidence>
<feature type="domain" description="HTH tetR-type" evidence="3">
    <location>
        <begin position="13"/>
        <end position="73"/>
    </location>
</feature>
<evidence type="ECO:0000259" key="3">
    <source>
        <dbReference type="PROSITE" id="PS50977"/>
    </source>
</evidence>
<sequence>MTADYISREDRNKLTRQKLLDTTVECLMSHGWAMTTVGLIAEKAGISRGALQHYYRTREDLITAALDHMWSASADHIMGELRDPPEGVSREQHVVDLLFGHYSGSVFKSALQVWTAAAADPDLRERVVPLEAKFARSAHSMAVELLNADDSDTRTHRLIQLTLDIARGLGLADTLTDDSKRRRALARTWAEELRTIKTRTDA</sequence>
<evidence type="ECO:0000313" key="5">
    <source>
        <dbReference type="EMBL" id="RBA31882.1"/>
    </source>
</evidence>
<dbReference type="EMBL" id="QNTT01000057">
    <property type="protein sequence ID" value="RBA31882.1"/>
    <property type="molecule type" value="Genomic_DNA"/>
</dbReference>
<dbReference type="PRINTS" id="PR00455">
    <property type="entry name" value="HTHTETR"/>
</dbReference>
<dbReference type="GO" id="GO:0000976">
    <property type="term" value="F:transcription cis-regulatory region binding"/>
    <property type="evidence" value="ECO:0007669"/>
    <property type="project" value="TreeGrafter"/>
</dbReference>
<keyword evidence="7" id="KW-1185">Reference proteome</keyword>
<comment type="caution">
    <text evidence="5">The sequence shown here is derived from an EMBL/GenBank/DDBJ whole genome shotgun (WGS) entry which is preliminary data.</text>
</comment>